<keyword evidence="2" id="KW-1185">Reference proteome</keyword>
<accession>A0ABT9XR62</accession>
<comment type="caution">
    <text evidence="1">The sequence shown here is derived from an EMBL/GenBank/DDBJ whole genome shotgun (WGS) entry which is preliminary data.</text>
</comment>
<gene>
    <name evidence="1" type="ORF">J2S10_001164</name>
</gene>
<sequence length="45" mass="4974">MLAEKYNNLASILREMESVVVAFSGGVDSTFLLKAAVELKKQKPF</sequence>
<evidence type="ECO:0000313" key="2">
    <source>
        <dbReference type="Proteomes" id="UP001224122"/>
    </source>
</evidence>
<reference evidence="1 2" key="1">
    <citation type="submission" date="2023-07" db="EMBL/GenBank/DDBJ databases">
        <title>Genomic Encyclopedia of Type Strains, Phase IV (KMG-IV): sequencing the most valuable type-strain genomes for metagenomic binning, comparative biology and taxonomic classification.</title>
        <authorList>
            <person name="Goeker M."/>
        </authorList>
    </citation>
    <scope>NUCLEOTIDE SEQUENCE [LARGE SCALE GENOMIC DNA]</scope>
    <source>
        <strain evidence="1 2">DSM 27594</strain>
    </source>
</reference>
<dbReference type="InterPro" id="IPR014729">
    <property type="entry name" value="Rossmann-like_a/b/a_fold"/>
</dbReference>
<proteinExistence type="predicted"/>
<dbReference type="EMBL" id="JAUSTW010000002">
    <property type="protein sequence ID" value="MDQ0198023.1"/>
    <property type="molecule type" value="Genomic_DNA"/>
</dbReference>
<dbReference type="Gene3D" id="3.40.50.620">
    <property type="entry name" value="HUPs"/>
    <property type="match status" value="1"/>
</dbReference>
<name>A0ABT9XR62_9BACI</name>
<organism evidence="1 2">
    <name type="scientific">Neobacillus ginsengisoli</name>
    <dbReference type="NCBI Taxonomy" id="904295"/>
    <lineage>
        <taxon>Bacteria</taxon>
        <taxon>Bacillati</taxon>
        <taxon>Bacillota</taxon>
        <taxon>Bacilli</taxon>
        <taxon>Bacillales</taxon>
        <taxon>Bacillaceae</taxon>
        <taxon>Neobacillus</taxon>
    </lineage>
</organism>
<dbReference type="SUPFAM" id="SSF52402">
    <property type="entry name" value="Adenine nucleotide alpha hydrolases-like"/>
    <property type="match status" value="1"/>
</dbReference>
<dbReference type="Proteomes" id="UP001224122">
    <property type="component" value="Unassembled WGS sequence"/>
</dbReference>
<protein>
    <submittedName>
        <fullName evidence="1">PP-loop superfamily ATP-utilizing enzyme</fullName>
    </submittedName>
</protein>
<evidence type="ECO:0000313" key="1">
    <source>
        <dbReference type="EMBL" id="MDQ0198023.1"/>
    </source>
</evidence>
<dbReference type="RefSeq" id="WP_307405341.1">
    <property type="nucleotide sequence ID" value="NZ_JAUSTW010000002.1"/>
</dbReference>